<dbReference type="EMBL" id="KZ613790">
    <property type="protein sequence ID" value="PMD60469.1"/>
    <property type="molecule type" value="Genomic_DNA"/>
</dbReference>
<keyword evidence="5" id="KW-1185">Reference proteome</keyword>
<dbReference type="InterPro" id="IPR036864">
    <property type="entry name" value="Zn2-C6_fun-type_DNA-bd_sf"/>
</dbReference>
<evidence type="ECO:0000259" key="3">
    <source>
        <dbReference type="PROSITE" id="PS50048"/>
    </source>
</evidence>
<dbReference type="InParanoid" id="A0A2J6TBQ4"/>
<gene>
    <name evidence="4" type="ORF">K444DRAFT_612620</name>
</gene>
<accession>A0A2J6TBQ4</accession>
<dbReference type="STRING" id="1095630.A0A2J6TBQ4"/>
<dbReference type="PROSITE" id="PS50048">
    <property type="entry name" value="ZN2_CY6_FUNGAL_2"/>
    <property type="match status" value="1"/>
</dbReference>
<sequence>MGDSQAKGRAHRPHTKSRGGCSRCKARKVKCSETRPSCASCLRGKTACEYPSERGGGHKISNVSTPLATQASSPTPPYISARDFEKTVSVESTERRLLEMRLMHQFTSFTTRKDWLSLHDQDVSDMWQEYAPTLAFEHHFLLNAIISVAALHLAKIQPERQDMADTHRTYFNAAISQHRRAVREISTYNAEAVLISTVLIALPAFILLQSTELISYSPPLQLFYILAGNVPIFQQGLPLVSQSSKVMCILTAKPNIADFISEASLNIYLEPFTQLTTWRATDETVDSESQNAYQFALGFIGCVLSRIESGQTDASQIRRLIYAFPSVVGPVFVERLSEGIPRALVILAYFFCLAKAVDNVWWMRGIAEREVFGIQTKLPEEWQWAMAWPLQKLVGFAALTLQTRQAEGQTMIPS</sequence>
<keyword evidence="1" id="KW-0539">Nucleus</keyword>
<dbReference type="PANTHER" id="PTHR47784:SF5">
    <property type="entry name" value="STEROL UPTAKE CONTROL PROTEIN 2"/>
    <property type="match status" value="1"/>
</dbReference>
<dbReference type="SMART" id="SM00066">
    <property type="entry name" value="GAL4"/>
    <property type="match status" value="1"/>
</dbReference>
<feature type="compositionally biased region" description="Basic residues" evidence="2">
    <location>
        <begin position="8"/>
        <end position="17"/>
    </location>
</feature>
<dbReference type="PANTHER" id="PTHR47784">
    <property type="entry name" value="STEROL UPTAKE CONTROL PROTEIN 2"/>
    <property type="match status" value="1"/>
</dbReference>
<dbReference type="Gene3D" id="4.10.240.10">
    <property type="entry name" value="Zn(2)-C6 fungal-type DNA-binding domain"/>
    <property type="match status" value="1"/>
</dbReference>
<dbReference type="FunCoup" id="A0A2J6TBQ4">
    <property type="interactions" value="278"/>
</dbReference>
<dbReference type="OrthoDB" id="3546279at2759"/>
<dbReference type="Pfam" id="PF00172">
    <property type="entry name" value="Zn_clus"/>
    <property type="match status" value="1"/>
</dbReference>
<dbReference type="Proteomes" id="UP000235371">
    <property type="component" value="Unassembled WGS sequence"/>
</dbReference>
<dbReference type="SUPFAM" id="SSF57701">
    <property type="entry name" value="Zn2/Cys6 DNA-binding domain"/>
    <property type="match status" value="1"/>
</dbReference>
<dbReference type="CDD" id="cd00067">
    <property type="entry name" value="GAL4"/>
    <property type="match status" value="1"/>
</dbReference>
<dbReference type="InterPro" id="IPR021858">
    <property type="entry name" value="Fun_TF"/>
</dbReference>
<dbReference type="GeneID" id="36588251"/>
<dbReference type="GO" id="GO:0008270">
    <property type="term" value="F:zinc ion binding"/>
    <property type="evidence" value="ECO:0007669"/>
    <property type="project" value="InterPro"/>
</dbReference>
<proteinExistence type="predicted"/>
<dbReference type="AlphaFoldDB" id="A0A2J6TBQ4"/>
<dbReference type="GO" id="GO:0001228">
    <property type="term" value="F:DNA-binding transcription activator activity, RNA polymerase II-specific"/>
    <property type="evidence" value="ECO:0007669"/>
    <property type="project" value="TreeGrafter"/>
</dbReference>
<evidence type="ECO:0000313" key="4">
    <source>
        <dbReference type="EMBL" id="PMD60469.1"/>
    </source>
</evidence>
<evidence type="ECO:0000256" key="1">
    <source>
        <dbReference type="ARBA" id="ARBA00023242"/>
    </source>
</evidence>
<feature type="region of interest" description="Disordered" evidence="2">
    <location>
        <begin position="60"/>
        <end position="80"/>
    </location>
</feature>
<dbReference type="Pfam" id="PF11951">
    <property type="entry name" value="Fungal_trans_2"/>
    <property type="match status" value="1"/>
</dbReference>
<reference evidence="4 5" key="1">
    <citation type="submission" date="2016-04" db="EMBL/GenBank/DDBJ databases">
        <title>A degradative enzymes factory behind the ericoid mycorrhizal symbiosis.</title>
        <authorList>
            <consortium name="DOE Joint Genome Institute"/>
            <person name="Martino E."/>
            <person name="Morin E."/>
            <person name="Grelet G."/>
            <person name="Kuo A."/>
            <person name="Kohler A."/>
            <person name="Daghino S."/>
            <person name="Barry K."/>
            <person name="Choi C."/>
            <person name="Cichocki N."/>
            <person name="Clum A."/>
            <person name="Copeland A."/>
            <person name="Hainaut M."/>
            <person name="Haridas S."/>
            <person name="Labutti K."/>
            <person name="Lindquist E."/>
            <person name="Lipzen A."/>
            <person name="Khouja H.-R."/>
            <person name="Murat C."/>
            <person name="Ohm R."/>
            <person name="Olson A."/>
            <person name="Spatafora J."/>
            <person name="Veneault-Fourrey C."/>
            <person name="Henrissat B."/>
            <person name="Grigoriev I."/>
            <person name="Martin F."/>
            <person name="Perotto S."/>
        </authorList>
    </citation>
    <scope>NUCLEOTIDE SEQUENCE [LARGE SCALE GENOMIC DNA]</scope>
    <source>
        <strain evidence="4 5">E</strain>
    </source>
</reference>
<feature type="domain" description="Zn(2)-C6 fungal-type" evidence="3">
    <location>
        <begin position="20"/>
        <end position="50"/>
    </location>
</feature>
<name>A0A2J6TBQ4_9HELO</name>
<dbReference type="InterPro" id="IPR053157">
    <property type="entry name" value="Sterol_Uptake_Regulator"/>
</dbReference>
<evidence type="ECO:0000256" key="2">
    <source>
        <dbReference type="SAM" id="MobiDB-lite"/>
    </source>
</evidence>
<feature type="region of interest" description="Disordered" evidence="2">
    <location>
        <begin position="1"/>
        <end position="22"/>
    </location>
</feature>
<protein>
    <recommendedName>
        <fullName evidence="3">Zn(2)-C6 fungal-type domain-containing protein</fullName>
    </recommendedName>
</protein>
<feature type="compositionally biased region" description="Polar residues" evidence="2">
    <location>
        <begin position="61"/>
        <end position="73"/>
    </location>
</feature>
<dbReference type="RefSeq" id="XP_024737373.1">
    <property type="nucleotide sequence ID" value="XM_024880174.1"/>
</dbReference>
<dbReference type="PROSITE" id="PS00463">
    <property type="entry name" value="ZN2_CY6_FUNGAL_1"/>
    <property type="match status" value="1"/>
</dbReference>
<evidence type="ECO:0000313" key="5">
    <source>
        <dbReference type="Proteomes" id="UP000235371"/>
    </source>
</evidence>
<dbReference type="InterPro" id="IPR001138">
    <property type="entry name" value="Zn2Cys6_DnaBD"/>
</dbReference>
<organism evidence="4 5">
    <name type="scientific">Hyaloscypha bicolor E</name>
    <dbReference type="NCBI Taxonomy" id="1095630"/>
    <lineage>
        <taxon>Eukaryota</taxon>
        <taxon>Fungi</taxon>
        <taxon>Dikarya</taxon>
        <taxon>Ascomycota</taxon>
        <taxon>Pezizomycotina</taxon>
        <taxon>Leotiomycetes</taxon>
        <taxon>Helotiales</taxon>
        <taxon>Hyaloscyphaceae</taxon>
        <taxon>Hyaloscypha</taxon>
        <taxon>Hyaloscypha bicolor</taxon>
    </lineage>
</organism>